<dbReference type="AlphaFoldDB" id="A0A1G7SSR3"/>
<reference evidence="2 3" key="1">
    <citation type="submission" date="2016-10" db="EMBL/GenBank/DDBJ databases">
        <authorList>
            <person name="de Groot N.N."/>
        </authorList>
    </citation>
    <scope>NUCLEOTIDE SEQUENCE [LARGE SCALE GENOMIC DNA]</scope>
    <source>
        <strain evidence="2 3">DSM 25584</strain>
    </source>
</reference>
<protein>
    <submittedName>
        <fullName evidence="2">Uncharacterized protein</fullName>
    </submittedName>
</protein>
<dbReference type="Proteomes" id="UP000199415">
    <property type="component" value="Unassembled WGS sequence"/>
</dbReference>
<proteinExistence type="predicted"/>
<feature type="compositionally biased region" description="Basic and acidic residues" evidence="1">
    <location>
        <begin position="1"/>
        <end position="10"/>
    </location>
</feature>
<evidence type="ECO:0000313" key="3">
    <source>
        <dbReference type="Proteomes" id="UP000199415"/>
    </source>
</evidence>
<dbReference type="EMBL" id="FNCE01000007">
    <property type="protein sequence ID" value="SDG25489.1"/>
    <property type="molecule type" value="Genomic_DNA"/>
</dbReference>
<evidence type="ECO:0000313" key="2">
    <source>
        <dbReference type="EMBL" id="SDG25489.1"/>
    </source>
</evidence>
<evidence type="ECO:0000256" key="1">
    <source>
        <dbReference type="SAM" id="MobiDB-lite"/>
    </source>
</evidence>
<sequence length="74" mass="8469">MVTNPSHDEQSNVTTVALRQETPSGQEYFTKDVDFSEGDAQWVLERVQSVEETYRNIGPNIEQRVKKLLRGDNS</sequence>
<organism evidence="2 3">
    <name type="scientific">Limimonas halophila</name>
    <dbReference type="NCBI Taxonomy" id="1082479"/>
    <lineage>
        <taxon>Bacteria</taxon>
        <taxon>Pseudomonadati</taxon>
        <taxon>Pseudomonadota</taxon>
        <taxon>Alphaproteobacteria</taxon>
        <taxon>Rhodospirillales</taxon>
        <taxon>Rhodovibrionaceae</taxon>
        <taxon>Limimonas</taxon>
    </lineage>
</organism>
<feature type="compositionally biased region" description="Polar residues" evidence="1">
    <location>
        <begin position="11"/>
        <end position="25"/>
    </location>
</feature>
<gene>
    <name evidence="2" type="ORF">SAMN05216241_107115</name>
</gene>
<keyword evidence="3" id="KW-1185">Reference proteome</keyword>
<name>A0A1G7SSR3_9PROT</name>
<accession>A0A1G7SSR3</accession>
<feature type="region of interest" description="Disordered" evidence="1">
    <location>
        <begin position="1"/>
        <end position="25"/>
    </location>
</feature>